<name>A0AA39GKS6_SARSR</name>
<feature type="region of interest" description="Disordered" evidence="1">
    <location>
        <begin position="1"/>
        <end position="101"/>
    </location>
</feature>
<evidence type="ECO:0000313" key="2">
    <source>
        <dbReference type="EMBL" id="KAK0388769.1"/>
    </source>
</evidence>
<protein>
    <submittedName>
        <fullName evidence="2">Uncharacterized protein</fullName>
    </submittedName>
</protein>
<dbReference type="AlphaFoldDB" id="A0AA39GKS6"/>
<feature type="region of interest" description="Disordered" evidence="1">
    <location>
        <begin position="1121"/>
        <end position="1196"/>
    </location>
</feature>
<evidence type="ECO:0000313" key="3">
    <source>
        <dbReference type="Proteomes" id="UP001175261"/>
    </source>
</evidence>
<feature type="compositionally biased region" description="Basic and acidic residues" evidence="1">
    <location>
        <begin position="579"/>
        <end position="588"/>
    </location>
</feature>
<feature type="compositionally biased region" description="Polar residues" evidence="1">
    <location>
        <begin position="688"/>
        <end position="710"/>
    </location>
</feature>
<feature type="compositionally biased region" description="Basic and acidic residues" evidence="1">
    <location>
        <begin position="186"/>
        <end position="200"/>
    </location>
</feature>
<proteinExistence type="predicted"/>
<evidence type="ECO:0000256" key="1">
    <source>
        <dbReference type="SAM" id="MobiDB-lite"/>
    </source>
</evidence>
<feature type="region of interest" description="Disordered" evidence="1">
    <location>
        <begin position="986"/>
        <end position="1007"/>
    </location>
</feature>
<organism evidence="2 3">
    <name type="scientific">Sarocladium strictum</name>
    <name type="common">Black bundle disease fungus</name>
    <name type="synonym">Acremonium strictum</name>
    <dbReference type="NCBI Taxonomy" id="5046"/>
    <lineage>
        <taxon>Eukaryota</taxon>
        <taxon>Fungi</taxon>
        <taxon>Dikarya</taxon>
        <taxon>Ascomycota</taxon>
        <taxon>Pezizomycotina</taxon>
        <taxon>Sordariomycetes</taxon>
        <taxon>Hypocreomycetidae</taxon>
        <taxon>Hypocreales</taxon>
        <taxon>Sarocladiaceae</taxon>
        <taxon>Sarocladium</taxon>
    </lineage>
</organism>
<feature type="compositionally biased region" description="Low complexity" evidence="1">
    <location>
        <begin position="1175"/>
        <end position="1184"/>
    </location>
</feature>
<feature type="compositionally biased region" description="Polar residues" evidence="1">
    <location>
        <begin position="418"/>
        <end position="428"/>
    </location>
</feature>
<keyword evidence="3" id="KW-1185">Reference proteome</keyword>
<feature type="region of interest" description="Disordered" evidence="1">
    <location>
        <begin position="955"/>
        <end position="974"/>
    </location>
</feature>
<feature type="region of interest" description="Disordered" evidence="1">
    <location>
        <begin position="800"/>
        <end position="924"/>
    </location>
</feature>
<reference evidence="2" key="1">
    <citation type="submission" date="2022-10" db="EMBL/GenBank/DDBJ databases">
        <title>Determination and structural analysis of whole genome sequence of Sarocladium strictum F4-1.</title>
        <authorList>
            <person name="Hu L."/>
            <person name="Jiang Y."/>
        </authorList>
    </citation>
    <scope>NUCLEOTIDE SEQUENCE</scope>
    <source>
        <strain evidence="2">F4-1</strain>
    </source>
</reference>
<feature type="compositionally biased region" description="Polar residues" evidence="1">
    <location>
        <begin position="54"/>
        <end position="69"/>
    </location>
</feature>
<accession>A0AA39GKS6</accession>
<comment type="caution">
    <text evidence="2">The sequence shown here is derived from an EMBL/GenBank/DDBJ whole genome shotgun (WGS) entry which is preliminary data.</text>
</comment>
<sequence length="1196" mass="127414">MATEPTAVDSPADVPAQLTTSQNINDSQDVTHSAPAVNGSTTPDEVENKRITSVEDQANSAEPSVSGGSDNEAARADGTKDKDGDKGHLRTGSAVKKPTTFKAVSVNKKFLAAKSGTISASPGLGDKIVGTKTPPPGSGTLTGSRPRLVAKTGSGTGNGLPKLSSAANGGKAAPAPDPSAVWNRNRPPEPKVYTDEELKKYGIHMASRLKEDDASGQNKWADIDDDDDDWAPETITWGDGTKTTLPHHDEQPPPTEAPAIAQPVRTEEKPRSPAPSASIPPPTKSSGLASGKGLVLKSASQEKPTLVAKPPAPPAPVKSPWAPLPTVERASPVAPEPVPQPTRGAPSTYRDAPPQAPKEIAADDFSRSAYRDGPAHSRELFNSNSGLYEPVGERRGSRHHPHARHPAVLQRSHGADNTAESSNAFQTHRSQDHSFARRRASSNLSGGSGAYFQRGSKGNDGSMPPPELLGARRPSMAGSIESPHSTHVQPVSAHGQHRAAVPGGWQQGASPHNTFAAPHEQQGPPPVMPPGQDDVELQQKIMRESREQARKRRLEEEARLEEEKKERIRKKLESLGPAPEKKSEKQEPPPKVISRPTHIQQRESKDPTQQITEAIKELHQAKPELEAASASHEGLATKPRRPSMNNTGSMPPSARRMSTGHDAKRPDIWAGSGSRPERFPPWGPGAPPTSQTVWGAPNNNKGLGNGTFSTDLGRISDPAGPPAPPGQGPAPIGPPGAARSALDPRPQPQAPIGSRPSRFASTGSDLASKWINGVAENDKKMTAERLAERMQRDVQLAERGLSLEDAQPQIKDTWRPVHASDGTRRPIASLDGVPPPPPPNPAGIIGSKSSAMLTQAAAGQQSQGRMSRFFPASSQRTDAQDHAAPARSSSPSPPPPTMEDHPAYEGDVMHPHVSLPRPQPRVKLPPSMAAAQATQNSQHFSWANPGSFSNAVRGPPPPIAAHSGPGGHRATSTSQADWQNRFNSLLHTGKATSPPKAMGVDPASRSALDHSLHHDSATVSLPGKVIFQQLTDDPKSTITKPMAEECFEEQEMGSLPQIKIPHETPEAAWHPAVEQSRPFPKRFWIQATNAESFYFVPDLSGGNISLKICVPGMKEAKVISVPNTITRGGRGGHSRPSPRNRGSSGRGGKREPSSPRIERESITEPSRGRGRGSYRSRGSESWSRQASNTQRTSIST</sequence>
<feature type="compositionally biased region" description="Basic and acidic residues" evidence="1">
    <location>
        <begin position="541"/>
        <end position="566"/>
    </location>
</feature>
<feature type="compositionally biased region" description="Basic and acidic residues" evidence="1">
    <location>
        <begin position="614"/>
        <end position="625"/>
    </location>
</feature>
<feature type="compositionally biased region" description="Polar residues" evidence="1">
    <location>
        <begin position="1185"/>
        <end position="1196"/>
    </location>
</feature>
<feature type="compositionally biased region" description="Basic and acidic residues" evidence="1">
    <location>
        <begin position="1148"/>
        <end position="1162"/>
    </location>
</feature>
<feature type="compositionally biased region" description="Polar residues" evidence="1">
    <location>
        <begin position="847"/>
        <end position="865"/>
    </location>
</feature>
<feature type="region of interest" description="Disordered" evidence="1">
    <location>
        <begin position="115"/>
        <end position="776"/>
    </location>
</feature>
<feature type="compositionally biased region" description="Basic and acidic residues" evidence="1">
    <location>
        <begin position="898"/>
        <end position="910"/>
    </location>
</feature>
<feature type="compositionally biased region" description="Basic residues" evidence="1">
    <location>
        <begin position="396"/>
        <end position="405"/>
    </location>
</feature>
<dbReference type="EMBL" id="JAPDFR010000003">
    <property type="protein sequence ID" value="KAK0388769.1"/>
    <property type="molecule type" value="Genomic_DNA"/>
</dbReference>
<dbReference type="Proteomes" id="UP001175261">
    <property type="component" value="Unassembled WGS sequence"/>
</dbReference>
<feature type="compositionally biased region" description="Polar residues" evidence="1">
    <location>
        <begin position="17"/>
        <end position="31"/>
    </location>
</feature>
<feature type="compositionally biased region" description="Basic and acidic residues" evidence="1">
    <location>
        <begin position="360"/>
        <end position="379"/>
    </location>
</feature>
<gene>
    <name evidence="2" type="ORF">NLU13_5012</name>
</gene>
<feature type="compositionally biased region" description="Pro residues" evidence="1">
    <location>
        <begin position="719"/>
        <end position="734"/>
    </location>
</feature>
<feature type="compositionally biased region" description="Basic and acidic residues" evidence="1">
    <location>
        <begin position="72"/>
        <end position="88"/>
    </location>
</feature>